<accession>A0ABU1BN40</accession>
<reference evidence="1 2" key="1">
    <citation type="submission" date="2023-08" db="EMBL/GenBank/DDBJ databases">
        <title>Oxalobacteraceae gen .nov., isolated from river sludge outside the plant.</title>
        <authorList>
            <person name="Zhao S.Y."/>
        </authorList>
    </citation>
    <scope>NUCLEOTIDE SEQUENCE [LARGE SCALE GENOMIC DNA]</scope>
    <source>
        <strain evidence="1 2">R-40</strain>
    </source>
</reference>
<evidence type="ECO:0000313" key="1">
    <source>
        <dbReference type="EMBL" id="MDQ9170433.1"/>
    </source>
</evidence>
<comment type="caution">
    <text evidence="1">The sequence shown here is derived from an EMBL/GenBank/DDBJ whole genome shotgun (WGS) entry which is preliminary data.</text>
</comment>
<gene>
    <name evidence="1" type="ORF">Q8A64_08415</name>
</gene>
<sequence length="101" mass="11211">MLTTSGKTATQATIADHIAKTDGYIAHTKKTISMIQGRRTHSEAPIGIQDEDSELIMTMLKVLNDFEEHRRILQELQNDQADLVPHWIPDAASESVGLTGR</sequence>
<keyword evidence="2" id="KW-1185">Reference proteome</keyword>
<dbReference type="Proteomes" id="UP001225596">
    <property type="component" value="Unassembled WGS sequence"/>
</dbReference>
<evidence type="ECO:0000313" key="2">
    <source>
        <dbReference type="Proteomes" id="UP001225596"/>
    </source>
</evidence>
<dbReference type="EMBL" id="JAUYVH010000003">
    <property type="protein sequence ID" value="MDQ9170433.1"/>
    <property type="molecule type" value="Genomic_DNA"/>
</dbReference>
<proteinExistence type="predicted"/>
<name>A0ABU1BN40_9BURK</name>
<protein>
    <submittedName>
        <fullName evidence="1">Uncharacterized protein</fullName>
    </submittedName>
</protein>
<organism evidence="1 2">
    <name type="scientific">Keguizhuia sedimenti</name>
    <dbReference type="NCBI Taxonomy" id="3064264"/>
    <lineage>
        <taxon>Bacteria</taxon>
        <taxon>Pseudomonadati</taxon>
        <taxon>Pseudomonadota</taxon>
        <taxon>Betaproteobacteria</taxon>
        <taxon>Burkholderiales</taxon>
        <taxon>Oxalobacteraceae</taxon>
        <taxon>Keguizhuia</taxon>
    </lineage>
</organism>
<dbReference type="RefSeq" id="WP_338436354.1">
    <property type="nucleotide sequence ID" value="NZ_JAUYVH010000003.1"/>
</dbReference>